<protein>
    <submittedName>
        <fullName evidence="1">Uncharacterized protein</fullName>
    </submittedName>
</protein>
<proteinExistence type="predicted"/>
<sequence>MPFLRVLAVLFGIGSNSSDFSKGWHPVVQSLAASSAPDFMRVCCLA</sequence>
<comment type="caution">
    <text evidence="1">The sequence shown here is derived from an EMBL/GenBank/DDBJ whole genome shotgun (WGS) entry which is preliminary data.</text>
</comment>
<dbReference type="EMBL" id="AWOR01000044">
    <property type="protein sequence ID" value="KGH30410.1"/>
    <property type="molecule type" value="Genomic_DNA"/>
</dbReference>
<dbReference type="AlphaFoldDB" id="A0A096GZ06"/>
<accession>A0A096GZ06</accession>
<dbReference type="PATRIC" id="fig|285.51.peg.4772"/>
<name>A0A096GZ06_COMTE</name>
<reference evidence="1 2" key="1">
    <citation type="submission" date="2013-09" db="EMBL/GenBank/DDBJ databases">
        <title>High correlation between genotypes and phenotypes of environmental bacteria Comamonas testosteroni strains.</title>
        <authorList>
            <person name="Liu L."/>
            <person name="Zhu W."/>
            <person name="Xia X."/>
            <person name="Xu B."/>
            <person name="Luo M."/>
            <person name="Wang G."/>
        </authorList>
    </citation>
    <scope>NUCLEOTIDE SEQUENCE [LARGE SCALE GENOMIC DNA]</scope>
    <source>
        <strain evidence="1 2">JL40</strain>
    </source>
</reference>
<gene>
    <name evidence="1" type="ORF">P353_10665</name>
</gene>
<evidence type="ECO:0000313" key="1">
    <source>
        <dbReference type="EMBL" id="KGH30410.1"/>
    </source>
</evidence>
<evidence type="ECO:0000313" key="2">
    <source>
        <dbReference type="Proteomes" id="UP000029553"/>
    </source>
</evidence>
<organism evidence="1 2">
    <name type="scientific">Comamonas testosteroni</name>
    <name type="common">Pseudomonas testosteroni</name>
    <dbReference type="NCBI Taxonomy" id="285"/>
    <lineage>
        <taxon>Bacteria</taxon>
        <taxon>Pseudomonadati</taxon>
        <taxon>Pseudomonadota</taxon>
        <taxon>Betaproteobacteria</taxon>
        <taxon>Burkholderiales</taxon>
        <taxon>Comamonadaceae</taxon>
        <taxon>Comamonas</taxon>
    </lineage>
</organism>
<dbReference type="Proteomes" id="UP000029553">
    <property type="component" value="Unassembled WGS sequence"/>
</dbReference>